<reference evidence="10" key="1">
    <citation type="submission" date="2018-12" db="EMBL/GenBank/DDBJ databases">
        <title>Tengunoibacter tsumagoiensis gen. nov., sp. nov., Dictyobacter kobayashii sp. nov., D. alpinus sp. nov., and D. joshuensis sp. nov. and description of Dictyobacteraceae fam. nov. within the order Ktedonobacterales isolated from Tengu-no-mugimeshi.</title>
        <authorList>
            <person name="Wang C.M."/>
            <person name="Zheng Y."/>
            <person name="Sakai Y."/>
            <person name="Toyoda A."/>
            <person name="Minakuchi Y."/>
            <person name="Abe K."/>
            <person name="Yokota A."/>
            <person name="Yabe S."/>
        </authorList>
    </citation>
    <scope>NUCLEOTIDE SEQUENCE [LARGE SCALE GENOMIC DNA]</scope>
    <source>
        <strain evidence="10">Uno16</strain>
    </source>
</reference>
<feature type="transmembrane region" description="Helical" evidence="7">
    <location>
        <begin position="181"/>
        <end position="202"/>
    </location>
</feature>
<evidence type="ECO:0000259" key="8">
    <source>
        <dbReference type="PROSITE" id="PS50928"/>
    </source>
</evidence>
<keyword evidence="6 7" id="KW-0472">Membrane</keyword>
<feature type="transmembrane region" description="Helical" evidence="7">
    <location>
        <begin position="18"/>
        <end position="40"/>
    </location>
</feature>
<evidence type="ECO:0000256" key="2">
    <source>
        <dbReference type="ARBA" id="ARBA00022448"/>
    </source>
</evidence>
<dbReference type="GO" id="GO:0055085">
    <property type="term" value="P:transmembrane transport"/>
    <property type="evidence" value="ECO:0007669"/>
    <property type="project" value="InterPro"/>
</dbReference>
<keyword evidence="3" id="KW-1003">Cell membrane</keyword>
<dbReference type="EMBL" id="BIFT01000002">
    <property type="protein sequence ID" value="GCE29692.1"/>
    <property type="molecule type" value="Genomic_DNA"/>
</dbReference>
<keyword evidence="2 7" id="KW-0813">Transport</keyword>
<dbReference type="Gene3D" id="1.10.3720.10">
    <property type="entry name" value="MetI-like"/>
    <property type="match status" value="1"/>
</dbReference>
<dbReference type="CDD" id="cd06261">
    <property type="entry name" value="TM_PBP2"/>
    <property type="match status" value="1"/>
</dbReference>
<proteinExistence type="inferred from homology"/>
<evidence type="ECO:0000256" key="6">
    <source>
        <dbReference type="ARBA" id="ARBA00023136"/>
    </source>
</evidence>
<comment type="subcellular location">
    <subcellularLocation>
        <location evidence="1 7">Cell membrane</location>
        <topology evidence="1 7">Multi-pass membrane protein</topology>
    </subcellularLocation>
</comment>
<dbReference type="Proteomes" id="UP000287171">
    <property type="component" value="Unassembled WGS sequence"/>
</dbReference>
<evidence type="ECO:0000256" key="3">
    <source>
        <dbReference type="ARBA" id="ARBA00022475"/>
    </source>
</evidence>
<dbReference type="PROSITE" id="PS50928">
    <property type="entry name" value="ABC_TM1"/>
    <property type="match status" value="1"/>
</dbReference>
<dbReference type="RefSeq" id="WP_126629909.1">
    <property type="nucleotide sequence ID" value="NZ_BIFT01000002.1"/>
</dbReference>
<organism evidence="9 10">
    <name type="scientific">Dictyobacter alpinus</name>
    <dbReference type="NCBI Taxonomy" id="2014873"/>
    <lineage>
        <taxon>Bacteria</taxon>
        <taxon>Bacillati</taxon>
        <taxon>Chloroflexota</taxon>
        <taxon>Ktedonobacteria</taxon>
        <taxon>Ktedonobacterales</taxon>
        <taxon>Dictyobacteraceae</taxon>
        <taxon>Dictyobacter</taxon>
    </lineage>
</organism>
<evidence type="ECO:0000256" key="5">
    <source>
        <dbReference type="ARBA" id="ARBA00022989"/>
    </source>
</evidence>
<evidence type="ECO:0000313" key="9">
    <source>
        <dbReference type="EMBL" id="GCE29692.1"/>
    </source>
</evidence>
<feature type="domain" description="ABC transmembrane type-1" evidence="8">
    <location>
        <begin position="93"/>
        <end position="326"/>
    </location>
</feature>
<gene>
    <name evidence="9" type="ORF">KDA_51760</name>
</gene>
<protein>
    <submittedName>
        <fullName evidence="9">Sugar ABC transporter permease</fullName>
    </submittedName>
</protein>
<keyword evidence="4 7" id="KW-0812">Transmembrane</keyword>
<evidence type="ECO:0000256" key="1">
    <source>
        <dbReference type="ARBA" id="ARBA00004651"/>
    </source>
</evidence>
<accession>A0A402BEH3</accession>
<sequence length="340" mass="37667">MALFPVVGRKQPHVRFSWWLVVAFLVVGILLHLIPFYFMLITSFKSGSETLQTPPTLWPVNFTLNAWKLAITIVNGEQLSSGGQNSANFFTYFGNSLLMTGGTLLISTPVTALAAYANSKLQRGPLARWTFLFFIGTMLLPAVVMLVPSYLLIQHFPFPFSYVPELPSGDPYPSLQLGDTLWAVIVPAIFNAYGFLYFKAFFDTIPNSILQAARVDGGSEFNIFRRIVLPMSVPVFAVVMSMQFSSVWDGFLWPSLVISSPQNLPISVAVYKLVNAFTSTGATNAEQAMNNSTSAAHLAQQGLTWNGIMVLSILQSLPIFLIFLVSFRYLLQGIRIRGLK</sequence>
<feature type="transmembrane region" description="Helical" evidence="7">
    <location>
        <begin position="308"/>
        <end position="331"/>
    </location>
</feature>
<dbReference type="PANTHER" id="PTHR43744">
    <property type="entry name" value="ABC TRANSPORTER PERMEASE PROTEIN MG189-RELATED-RELATED"/>
    <property type="match status" value="1"/>
</dbReference>
<dbReference type="GO" id="GO:0005886">
    <property type="term" value="C:plasma membrane"/>
    <property type="evidence" value="ECO:0007669"/>
    <property type="project" value="UniProtKB-SubCell"/>
</dbReference>
<dbReference type="OrthoDB" id="157184at2"/>
<dbReference type="PANTHER" id="PTHR43744:SF12">
    <property type="entry name" value="ABC TRANSPORTER PERMEASE PROTEIN MG189-RELATED"/>
    <property type="match status" value="1"/>
</dbReference>
<evidence type="ECO:0000256" key="7">
    <source>
        <dbReference type="RuleBase" id="RU363032"/>
    </source>
</evidence>
<dbReference type="SUPFAM" id="SSF161098">
    <property type="entry name" value="MetI-like"/>
    <property type="match status" value="1"/>
</dbReference>
<feature type="transmembrane region" description="Helical" evidence="7">
    <location>
        <begin position="129"/>
        <end position="153"/>
    </location>
</feature>
<dbReference type="Pfam" id="PF00528">
    <property type="entry name" value="BPD_transp_1"/>
    <property type="match status" value="1"/>
</dbReference>
<evidence type="ECO:0000256" key="4">
    <source>
        <dbReference type="ARBA" id="ARBA00022692"/>
    </source>
</evidence>
<keyword evidence="5 7" id="KW-1133">Transmembrane helix</keyword>
<evidence type="ECO:0000313" key="10">
    <source>
        <dbReference type="Proteomes" id="UP000287171"/>
    </source>
</evidence>
<dbReference type="AlphaFoldDB" id="A0A402BEH3"/>
<feature type="transmembrane region" description="Helical" evidence="7">
    <location>
        <begin position="97"/>
        <end position="117"/>
    </location>
</feature>
<comment type="caution">
    <text evidence="9">The sequence shown here is derived from an EMBL/GenBank/DDBJ whole genome shotgun (WGS) entry which is preliminary data.</text>
</comment>
<keyword evidence="10" id="KW-1185">Reference proteome</keyword>
<dbReference type="InterPro" id="IPR035906">
    <property type="entry name" value="MetI-like_sf"/>
</dbReference>
<name>A0A402BEH3_9CHLR</name>
<comment type="similarity">
    <text evidence="7">Belongs to the binding-protein-dependent transport system permease family.</text>
</comment>
<feature type="transmembrane region" description="Helical" evidence="7">
    <location>
        <begin position="223"/>
        <end position="244"/>
    </location>
</feature>
<dbReference type="InterPro" id="IPR000515">
    <property type="entry name" value="MetI-like"/>
</dbReference>